<evidence type="ECO:0000313" key="2">
    <source>
        <dbReference type="Proteomes" id="UP000813462"/>
    </source>
</evidence>
<comment type="caution">
    <text evidence="1">The sequence shown here is derived from an EMBL/GenBank/DDBJ whole genome shotgun (WGS) entry which is preliminary data.</text>
</comment>
<protein>
    <submittedName>
        <fullName evidence="1">Uncharacterized protein</fullName>
    </submittedName>
</protein>
<proteinExistence type="predicted"/>
<name>A0A978VJF1_ZIZJJ</name>
<evidence type="ECO:0000313" key="1">
    <source>
        <dbReference type="EMBL" id="KAH7533220.1"/>
    </source>
</evidence>
<sequence>MTNAVQQQPRVGNTSMIEQFQSLHLLSFEGSTNHKAPKFERGLRDGLRRPISMLRLQTYGEVLHIAQILDNDDEMSVKAESK</sequence>
<organism evidence="1 2">
    <name type="scientific">Ziziphus jujuba var. spinosa</name>
    <dbReference type="NCBI Taxonomy" id="714518"/>
    <lineage>
        <taxon>Eukaryota</taxon>
        <taxon>Viridiplantae</taxon>
        <taxon>Streptophyta</taxon>
        <taxon>Embryophyta</taxon>
        <taxon>Tracheophyta</taxon>
        <taxon>Spermatophyta</taxon>
        <taxon>Magnoliopsida</taxon>
        <taxon>eudicotyledons</taxon>
        <taxon>Gunneridae</taxon>
        <taxon>Pentapetalae</taxon>
        <taxon>rosids</taxon>
        <taxon>fabids</taxon>
        <taxon>Rosales</taxon>
        <taxon>Rhamnaceae</taxon>
        <taxon>Paliureae</taxon>
        <taxon>Ziziphus</taxon>
    </lineage>
</organism>
<dbReference type="Proteomes" id="UP000813462">
    <property type="component" value="Unassembled WGS sequence"/>
</dbReference>
<accession>A0A978VJF1</accession>
<dbReference type="AlphaFoldDB" id="A0A978VJF1"/>
<reference evidence="1" key="1">
    <citation type="journal article" date="2021" name="Front. Plant Sci.">
        <title>Chromosome-Scale Genome Assembly for Chinese Sour Jujube and Insights Into Its Genome Evolution and Domestication Signature.</title>
        <authorList>
            <person name="Shen L.-Y."/>
            <person name="Luo H."/>
            <person name="Wang X.-L."/>
            <person name="Wang X.-M."/>
            <person name="Qiu X.-J."/>
            <person name="Liu H."/>
            <person name="Zhou S.-S."/>
            <person name="Jia K.-H."/>
            <person name="Nie S."/>
            <person name="Bao Y.-T."/>
            <person name="Zhang R.-G."/>
            <person name="Yun Q.-Z."/>
            <person name="Chai Y.-H."/>
            <person name="Lu J.-Y."/>
            <person name="Li Y."/>
            <person name="Zhao S.-W."/>
            <person name="Mao J.-F."/>
            <person name="Jia S.-G."/>
            <person name="Mao Y.-M."/>
        </authorList>
    </citation>
    <scope>NUCLEOTIDE SEQUENCE</scope>
    <source>
        <strain evidence="1">AT0</strain>
        <tissue evidence="1">Leaf</tissue>
    </source>
</reference>
<dbReference type="EMBL" id="JAEACU010000004">
    <property type="protein sequence ID" value="KAH7533220.1"/>
    <property type="molecule type" value="Genomic_DNA"/>
</dbReference>
<gene>
    <name evidence="1" type="ORF">FEM48_Zijuj04G0106900</name>
</gene>